<accession>A0A232ED40</accession>
<evidence type="ECO:0008006" key="3">
    <source>
        <dbReference type="Google" id="ProtNLM"/>
    </source>
</evidence>
<keyword evidence="2" id="KW-1185">Reference proteome</keyword>
<comment type="caution">
    <text evidence="1">The sequence shown here is derived from an EMBL/GenBank/DDBJ whole genome shotgun (WGS) entry which is preliminary data.</text>
</comment>
<dbReference type="AlphaFoldDB" id="A0A232ED40"/>
<sequence length="199" mass="22394">MPSLRQTIALLKTDIVSTGFTIKQLDHESVSIYTSDLETFEKAKTLLKAKNLSSDSTANDLTAIKSLAYQRIKWELLRKKEIYQCRKCQRLGHTSSNCGLKYRCVKCKNDHKPGECGIAKESVNKSALYRVNCEEYGHPASYRGCPFIKFSSSIKNDIKYRNTKHIDGKITKVSKAATGIIEPPTRSNPPRSYANAVIE</sequence>
<name>A0A232ED40_9HYME</name>
<evidence type="ECO:0000313" key="1">
    <source>
        <dbReference type="EMBL" id="OXU16259.1"/>
    </source>
</evidence>
<proteinExistence type="predicted"/>
<dbReference type="EMBL" id="NNAY01008849">
    <property type="protein sequence ID" value="OXU16259.1"/>
    <property type="molecule type" value="Genomic_DNA"/>
</dbReference>
<organism evidence="1 2">
    <name type="scientific">Trichomalopsis sarcophagae</name>
    <dbReference type="NCBI Taxonomy" id="543379"/>
    <lineage>
        <taxon>Eukaryota</taxon>
        <taxon>Metazoa</taxon>
        <taxon>Ecdysozoa</taxon>
        <taxon>Arthropoda</taxon>
        <taxon>Hexapoda</taxon>
        <taxon>Insecta</taxon>
        <taxon>Pterygota</taxon>
        <taxon>Neoptera</taxon>
        <taxon>Endopterygota</taxon>
        <taxon>Hymenoptera</taxon>
        <taxon>Apocrita</taxon>
        <taxon>Proctotrupomorpha</taxon>
        <taxon>Chalcidoidea</taxon>
        <taxon>Pteromalidae</taxon>
        <taxon>Pteromalinae</taxon>
        <taxon>Trichomalopsis</taxon>
    </lineage>
</organism>
<dbReference type="OrthoDB" id="7617229at2759"/>
<dbReference type="STRING" id="543379.A0A232ED40"/>
<dbReference type="Proteomes" id="UP000215335">
    <property type="component" value="Unassembled WGS sequence"/>
</dbReference>
<evidence type="ECO:0000313" key="2">
    <source>
        <dbReference type="Proteomes" id="UP000215335"/>
    </source>
</evidence>
<gene>
    <name evidence="1" type="ORF">TSAR_009039</name>
</gene>
<reference evidence="1 2" key="1">
    <citation type="journal article" date="2017" name="Curr. Biol.">
        <title>The Evolution of Venom by Co-option of Single-Copy Genes.</title>
        <authorList>
            <person name="Martinson E.O."/>
            <person name="Mrinalini"/>
            <person name="Kelkar Y.D."/>
            <person name="Chang C.H."/>
            <person name="Werren J.H."/>
        </authorList>
    </citation>
    <scope>NUCLEOTIDE SEQUENCE [LARGE SCALE GENOMIC DNA]</scope>
    <source>
        <strain evidence="1 2">Alberta</strain>
        <tissue evidence="1">Whole body</tissue>
    </source>
</reference>
<protein>
    <recommendedName>
        <fullName evidence="3">CCHC-type domain-containing protein</fullName>
    </recommendedName>
</protein>